<dbReference type="Pfam" id="PF18741">
    <property type="entry name" value="MTES_1575"/>
    <property type="match status" value="1"/>
</dbReference>
<comment type="caution">
    <text evidence="9">The sequence shown here is derived from an EMBL/GenBank/DDBJ whole genome shotgun (WGS) entry which is preliminary data.</text>
</comment>
<evidence type="ECO:0008006" key="11">
    <source>
        <dbReference type="Google" id="ProtNLM"/>
    </source>
</evidence>
<dbReference type="CDD" id="cd18808">
    <property type="entry name" value="SF1_C_Upf1"/>
    <property type="match status" value="1"/>
</dbReference>
<dbReference type="InterPro" id="IPR049468">
    <property type="entry name" value="Restrct_endonuc-II-like_dom"/>
</dbReference>
<feature type="domain" description="DNA2/NAM7 helicase helicase" evidence="6">
    <location>
        <begin position="156"/>
        <end position="327"/>
    </location>
</feature>
<evidence type="ECO:0000313" key="10">
    <source>
        <dbReference type="Proteomes" id="UP000239010"/>
    </source>
</evidence>
<keyword evidence="4" id="KW-0347">Helicase</keyword>
<organism evidence="9 10">
    <name type="scientific">Entomoplasma ellychniae</name>
    <dbReference type="NCBI Taxonomy" id="2114"/>
    <lineage>
        <taxon>Bacteria</taxon>
        <taxon>Bacillati</taxon>
        <taxon>Mycoplasmatota</taxon>
        <taxon>Mollicutes</taxon>
        <taxon>Entomoplasmatales</taxon>
        <taxon>Entomoplasmataceae</taxon>
        <taxon>Entomoplasma</taxon>
    </lineage>
</organism>
<feature type="domain" description="Restriction endonuclease type II-like" evidence="8">
    <location>
        <begin position="1100"/>
        <end position="1192"/>
    </location>
</feature>
<dbReference type="PANTHER" id="PTHR43788">
    <property type="entry name" value="DNA2/NAM7 HELICASE FAMILY MEMBER"/>
    <property type="match status" value="1"/>
</dbReference>
<protein>
    <recommendedName>
        <fullName evidence="11">Superfamily I DNA/RNA helicase</fullName>
    </recommendedName>
</protein>
<evidence type="ECO:0000256" key="5">
    <source>
        <dbReference type="ARBA" id="ARBA00022840"/>
    </source>
</evidence>
<sequence>MIIKGSKIIIKIGDPILNNSVLSIIARSNNLNYDFNQIKNEDCLSVFFISKLLSEVSLKKIESKYEGNISHYNLENPKKFTSKDVKDLDHPNIEIHNILSFGLYDIASSSILEAYNILERRGDNDFIDDLISEKYDPFDNSLETFEENEIVVISDLDKTQKLAIANSLKNSSFIWGPPGTGKSETITNILANLINQSKKTLFITEKQVASDVVYDRMSLLNNFVLKIHAKETPKSFHEKIKKTSKIILNYIKFGNIDIDNFNKEYSNSYEYIDEYNNEKNNFLTYQKLFQTKEGTNYLKNLLSFDFDEELLKKYQQYDSKLQKIIFEIIQNLDFDQNKILEAKRSLLIINYITQNYINLDEYFKFKNEFLEYQNSNELNESLEYLLKLDQEKLDKYKELYKIVSDKLNIFNDYNEIEKLIKVISDYKLEFILKFIDLYSKNKSLILIYKSIEGIINFFDKDVCSEILELALKFKAKQLIKWSFNLEVFNLKSLKVKFKNRKNFKIWKIKNQNLINSIIILQKNLSTSFKLFKILPNYSIKEFINNYSEINSLNKLHLVSKQIELFDINSEKTIKIIFNQLKETSFFQKIYENHLNLESISKINKVLNEDSLIKPVNKADFAILNNLISNFSLHKELKDFYKNDLKIPHLIQIWSLYFEIKNSKNINSINSDYLENIAKHLKLRKNNAINEIIENHLIYIKKNIKTMVKTAKPSGFVSYMELFSKMIRHIDGVKTNIKISTYFQHYSELIKLFFPIIISSPEEISNSTRFPLIKKEFDYAIFDEASQIFTEKALPVMYRSKKYIISGDDKQLPPTNFFKSKDDQDYDSLEDEVETIEENEILTVLQNESLLDFSKSRFKNYMLKFHYRSKYKELINFSNNKFYESKLIVVDNPEIPNKPIEMIDVNGMWENQNNLVEAEIIVKKIINIIDGSKEVYNGKSIGVITFNQKQQSLIEDLLEEASHTNDKLFNLMTPNFTEDYLFVKNIENVQGDERDIILFSIGFANNKDGKFINNFGPIGRVGGERRLNVAISRAKEKMIIVKSIPASIIQSNTQSGNLFKEFLIYAENLQDNKNLSCDKISKNNYDETMHNNSKEDSIDFFKNDVVKKLKEILNNSYQIVENLQINNFYLPIVIKEKTTNNFLLGIILDNENLLLNYSKLDDELQIHNFLKARGWTLARILSNQWFSLSESNMKIEKLKKIINEKTKIVL</sequence>
<keyword evidence="2" id="KW-0547">Nucleotide-binding</keyword>
<accession>A0A8E2UD71</accession>
<evidence type="ECO:0000256" key="4">
    <source>
        <dbReference type="ARBA" id="ARBA00022806"/>
    </source>
</evidence>
<dbReference type="GO" id="GO:0016787">
    <property type="term" value="F:hydrolase activity"/>
    <property type="evidence" value="ECO:0007669"/>
    <property type="project" value="UniProtKB-KW"/>
</dbReference>
<name>A0A8E2UD71_9MOLU</name>
<dbReference type="AlphaFoldDB" id="A0A8E2UD71"/>
<dbReference type="Pfam" id="PF13087">
    <property type="entry name" value="AAA_12"/>
    <property type="match status" value="1"/>
</dbReference>
<dbReference type="RefSeq" id="WP_146063623.1">
    <property type="nucleotide sequence ID" value="NZ_PHND01000001.1"/>
</dbReference>
<dbReference type="SUPFAM" id="SSF52540">
    <property type="entry name" value="P-loop containing nucleoside triphosphate hydrolases"/>
    <property type="match status" value="1"/>
</dbReference>
<evidence type="ECO:0000259" key="6">
    <source>
        <dbReference type="Pfam" id="PF13086"/>
    </source>
</evidence>
<dbReference type="Proteomes" id="UP000239010">
    <property type="component" value="Unassembled WGS sequence"/>
</dbReference>
<gene>
    <name evidence="9" type="ORF">EELLY_v1c07900</name>
</gene>
<dbReference type="Pfam" id="PF13086">
    <property type="entry name" value="AAA_11"/>
    <property type="match status" value="2"/>
</dbReference>
<evidence type="ECO:0000256" key="1">
    <source>
        <dbReference type="ARBA" id="ARBA00007913"/>
    </source>
</evidence>
<dbReference type="GO" id="GO:0043139">
    <property type="term" value="F:5'-3' DNA helicase activity"/>
    <property type="evidence" value="ECO:0007669"/>
    <property type="project" value="TreeGrafter"/>
</dbReference>
<keyword evidence="5" id="KW-0067">ATP-binding</keyword>
<dbReference type="PANTHER" id="PTHR43788:SF8">
    <property type="entry name" value="DNA-BINDING PROTEIN SMUBP-2"/>
    <property type="match status" value="1"/>
</dbReference>
<dbReference type="InterPro" id="IPR050534">
    <property type="entry name" value="Coronavir_polyprotein_1ab"/>
</dbReference>
<evidence type="ECO:0000256" key="3">
    <source>
        <dbReference type="ARBA" id="ARBA00022801"/>
    </source>
</evidence>
<evidence type="ECO:0000256" key="2">
    <source>
        <dbReference type="ARBA" id="ARBA00022741"/>
    </source>
</evidence>
<evidence type="ECO:0000259" key="8">
    <source>
        <dbReference type="Pfam" id="PF18741"/>
    </source>
</evidence>
<dbReference type="GO" id="GO:0005524">
    <property type="term" value="F:ATP binding"/>
    <property type="evidence" value="ECO:0007669"/>
    <property type="project" value="UniProtKB-KW"/>
</dbReference>
<dbReference type="InterPro" id="IPR041679">
    <property type="entry name" value="DNA2/NAM7-like_C"/>
</dbReference>
<feature type="domain" description="DNA2/NAM7 helicase helicase" evidence="6">
    <location>
        <begin position="766"/>
        <end position="815"/>
    </location>
</feature>
<keyword evidence="10" id="KW-1185">Reference proteome</keyword>
<dbReference type="EMBL" id="PHND01000001">
    <property type="protein sequence ID" value="PPE05102.1"/>
    <property type="molecule type" value="Genomic_DNA"/>
</dbReference>
<dbReference type="InterPro" id="IPR027417">
    <property type="entry name" value="P-loop_NTPase"/>
</dbReference>
<dbReference type="InterPro" id="IPR047187">
    <property type="entry name" value="SF1_C_Upf1"/>
</dbReference>
<dbReference type="Gene3D" id="3.40.50.300">
    <property type="entry name" value="P-loop containing nucleotide triphosphate hydrolases"/>
    <property type="match status" value="3"/>
</dbReference>
<evidence type="ECO:0000259" key="7">
    <source>
        <dbReference type="Pfam" id="PF13087"/>
    </source>
</evidence>
<feature type="domain" description="DNA2/NAM7 helicase-like C-terminal" evidence="7">
    <location>
        <begin position="856"/>
        <end position="1040"/>
    </location>
</feature>
<comment type="similarity">
    <text evidence="1">Belongs to the DNA2/NAM7 helicase family.</text>
</comment>
<evidence type="ECO:0000313" key="9">
    <source>
        <dbReference type="EMBL" id="PPE05102.1"/>
    </source>
</evidence>
<dbReference type="InterPro" id="IPR041677">
    <property type="entry name" value="DNA2/NAM7_AAA_11"/>
</dbReference>
<proteinExistence type="inferred from homology"/>
<keyword evidence="3" id="KW-0378">Hydrolase</keyword>
<reference evidence="9 10" key="1">
    <citation type="submission" date="2017-11" db="EMBL/GenBank/DDBJ databases">
        <title>Genome sequence of Entomoplasma ellychniae ELCN-1 (ATCC 43707).</title>
        <authorList>
            <person name="Lo W.-S."/>
            <person name="Gasparich G.E."/>
            <person name="Kuo C.-H."/>
        </authorList>
    </citation>
    <scope>NUCLEOTIDE SEQUENCE [LARGE SCALE GENOMIC DNA]</scope>
    <source>
        <strain evidence="9 10">ELCN-1</strain>
    </source>
</reference>